<proteinExistence type="predicted"/>
<reference evidence="1 2" key="1">
    <citation type="submission" date="2016-09" db="EMBL/GenBank/DDBJ databases">
        <title>Rhizobium sp. nov., a novel species isolated from the rice rhizosphere.</title>
        <authorList>
            <person name="Zhao J."/>
            <person name="Zhang X."/>
        </authorList>
    </citation>
    <scope>NUCLEOTIDE SEQUENCE [LARGE SCALE GENOMIC DNA]</scope>
    <source>
        <strain evidence="1 2">1.7048</strain>
    </source>
</reference>
<accession>A0A1Q9AXC4</accession>
<evidence type="ECO:0008006" key="3">
    <source>
        <dbReference type="Google" id="ProtNLM"/>
    </source>
</evidence>
<keyword evidence="2" id="KW-1185">Reference proteome</keyword>
<organism evidence="1 2">
    <name type="scientific">Xaviernesmea oryzae</name>
    <dbReference type="NCBI Taxonomy" id="464029"/>
    <lineage>
        <taxon>Bacteria</taxon>
        <taxon>Pseudomonadati</taxon>
        <taxon>Pseudomonadota</taxon>
        <taxon>Alphaproteobacteria</taxon>
        <taxon>Hyphomicrobiales</taxon>
        <taxon>Rhizobiaceae</taxon>
        <taxon>Rhizobium/Agrobacterium group</taxon>
        <taxon>Xaviernesmea</taxon>
    </lineage>
</organism>
<gene>
    <name evidence="1" type="ORF">BJF93_10980</name>
</gene>
<dbReference type="Proteomes" id="UP000186364">
    <property type="component" value="Unassembled WGS sequence"/>
</dbReference>
<sequence>MGWSHVIIQAFLRWVEQASVSDRARAAAALARAYTTGSQANFDYNAAETAMSLLLDDPAPQVRQALAEALADCPRAPRALILPLAEDRTETAYTVIARSPVLTDADLVDLVARGTVEIRALIAARAPVNPPLAAAIAEIGGEVEIAILIDNRQARLSARTLSRIAERFAAHAAIRGALLERGDLPATVRTRLMEEVADALSGFGLVAHVLGEERARRLAREACDGATVSLSEAVPPGEMVRLVEHLRLRARLTPLFLLQALCAGKGELFAEAMVCLTGIGESQVRAILSGGSGHAVRAMIERAGLGRDVSGLYASAVMLWRREGQQRREPTETVPQRLLARLRDLGGQGAIAPGLAEIIEKLDIAERRRQARSAARDAA</sequence>
<evidence type="ECO:0000313" key="1">
    <source>
        <dbReference type="EMBL" id="OLP60088.1"/>
    </source>
</evidence>
<name>A0A1Q9AXC4_9HYPH</name>
<protein>
    <recommendedName>
        <fullName evidence="3">DUF2336 domain-containing protein</fullName>
    </recommendedName>
</protein>
<dbReference type="PIRSF" id="PIRSF035865">
    <property type="entry name" value="UCP035865"/>
    <property type="match status" value="1"/>
</dbReference>
<dbReference type="InterPro" id="IPR019285">
    <property type="entry name" value="DUF2336"/>
</dbReference>
<dbReference type="AlphaFoldDB" id="A0A1Q9AXC4"/>
<dbReference type="Pfam" id="PF10098">
    <property type="entry name" value="DUF2336"/>
    <property type="match status" value="1"/>
</dbReference>
<comment type="caution">
    <text evidence="1">The sequence shown here is derived from an EMBL/GenBank/DDBJ whole genome shotgun (WGS) entry which is preliminary data.</text>
</comment>
<dbReference type="InterPro" id="IPR014598">
    <property type="entry name" value="UCP035865"/>
</dbReference>
<dbReference type="EMBL" id="MKIP01000043">
    <property type="protein sequence ID" value="OLP60088.1"/>
    <property type="molecule type" value="Genomic_DNA"/>
</dbReference>
<evidence type="ECO:0000313" key="2">
    <source>
        <dbReference type="Proteomes" id="UP000186364"/>
    </source>
</evidence>